<evidence type="ECO:0000256" key="1">
    <source>
        <dbReference type="SAM" id="SignalP"/>
    </source>
</evidence>
<dbReference type="Proteomes" id="UP000807825">
    <property type="component" value="Unassembled WGS sequence"/>
</dbReference>
<evidence type="ECO:0000313" key="2">
    <source>
        <dbReference type="EMBL" id="MBI5251725.1"/>
    </source>
</evidence>
<sequence length="96" mass="10404">MKITSIALAAFSLVLLPWLAFGEEQITDRSGRVVEIRQQRGNASYAYDGYRNPIYVGIGIQGGKGTLDYRDQHGVHVGVGGPGTLPWAVRGTWGSK</sequence>
<gene>
    <name evidence="2" type="ORF">HY912_19710</name>
</gene>
<reference evidence="2" key="1">
    <citation type="submission" date="2020-07" db="EMBL/GenBank/DDBJ databases">
        <title>Huge and variable diversity of episymbiotic CPR bacteria and DPANN archaea in groundwater ecosystems.</title>
        <authorList>
            <person name="He C.Y."/>
            <person name="Keren R."/>
            <person name="Whittaker M."/>
            <person name="Farag I.F."/>
            <person name="Doudna J."/>
            <person name="Cate J.H.D."/>
            <person name="Banfield J.F."/>
        </authorList>
    </citation>
    <scope>NUCLEOTIDE SEQUENCE</scope>
    <source>
        <strain evidence="2">NC_groundwater_1664_Pr3_B-0.1um_52_9</strain>
    </source>
</reference>
<comment type="caution">
    <text evidence="2">The sequence shown here is derived from an EMBL/GenBank/DDBJ whole genome shotgun (WGS) entry which is preliminary data.</text>
</comment>
<feature type="signal peptide" evidence="1">
    <location>
        <begin position="1"/>
        <end position="22"/>
    </location>
</feature>
<organism evidence="2 3">
    <name type="scientific">Desulfomonile tiedjei</name>
    <dbReference type="NCBI Taxonomy" id="2358"/>
    <lineage>
        <taxon>Bacteria</taxon>
        <taxon>Pseudomonadati</taxon>
        <taxon>Thermodesulfobacteriota</taxon>
        <taxon>Desulfomonilia</taxon>
        <taxon>Desulfomonilales</taxon>
        <taxon>Desulfomonilaceae</taxon>
        <taxon>Desulfomonile</taxon>
    </lineage>
</organism>
<evidence type="ECO:0000313" key="3">
    <source>
        <dbReference type="Proteomes" id="UP000807825"/>
    </source>
</evidence>
<feature type="chain" id="PRO_5038715091" evidence="1">
    <location>
        <begin position="23"/>
        <end position="96"/>
    </location>
</feature>
<keyword evidence="1" id="KW-0732">Signal</keyword>
<proteinExistence type="predicted"/>
<name>A0A9D6V6X7_9BACT</name>
<protein>
    <submittedName>
        <fullName evidence="2">Uncharacterized protein</fullName>
    </submittedName>
</protein>
<dbReference type="EMBL" id="JACRDE010000514">
    <property type="protein sequence ID" value="MBI5251725.1"/>
    <property type="molecule type" value="Genomic_DNA"/>
</dbReference>
<dbReference type="AlphaFoldDB" id="A0A9D6V6X7"/>
<accession>A0A9D6V6X7</accession>